<feature type="transmembrane region" description="Helical" evidence="1">
    <location>
        <begin position="48"/>
        <end position="71"/>
    </location>
</feature>
<dbReference type="NCBIfam" id="TIGR01640">
    <property type="entry name" value="F_box_assoc_1"/>
    <property type="match status" value="1"/>
</dbReference>
<dbReference type="GO" id="GO:0016020">
    <property type="term" value="C:membrane"/>
    <property type="evidence" value="ECO:0007669"/>
    <property type="project" value="TreeGrafter"/>
</dbReference>
<feature type="signal peptide" evidence="2">
    <location>
        <begin position="1"/>
        <end position="24"/>
    </location>
</feature>
<dbReference type="InterPro" id="IPR017451">
    <property type="entry name" value="F-box-assoc_interact_dom"/>
</dbReference>
<evidence type="ECO:0000313" key="5">
    <source>
        <dbReference type="Proteomes" id="UP000290289"/>
    </source>
</evidence>
<feature type="chain" id="PRO_5019764359" description="Protein kinase domain-containing protein" evidence="2">
    <location>
        <begin position="25"/>
        <end position="611"/>
    </location>
</feature>
<evidence type="ECO:0000256" key="2">
    <source>
        <dbReference type="SAM" id="SignalP"/>
    </source>
</evidence>
<dbReference type="Pfam" id="PF00069">
    <property type="entry name" value="Pkinase"/>
    <property type="match status" value="1"/>
</dbReference>
<dbReference type="Gene3D" id="1.10.510.10">
    <property type="entry name" value="Transferase(Phosphotransferase) domain 1"/>
    <property type="match status" value="1"/>
</dbReference>
<accession>A0A498I9Y0</accession>
<dbReference type="InterPro" id="IPR051564">
    <property type="entry name" value="LRR_receptor-like_kinase"/>
</dbReference>
<dbReference type="GO" id="GO:0004672">
    <property type="term" value="F:protein kinase activity"/>
    <property type="evidence" value="ECO:0007669"/>
    <property type="project" value="InterPro"/>
</dbReference>
<evidence type="ECO:0000259" key="3">
    <source>
        <dbReference type="PROSITE" id="PS50011"/>
    </source>
</evidence>
<protein>
    <recommendedName>
        <fullName evidence="3">Protein kinase domain-containing protein</fullName>
    </recommendedName>
</protein>
<dbReference type="PANTHER" id="PTHR48055:SF22">
    <property type="entry name" value="LEUCINE-RICH REPEAT RECEPTOR-LIKE SERINE_THREONINE_TYROSINE-PROTEIN KINASE SOBIR1"/>
    <property type="match status" value="1"/>
</dbReference>
<dbReference type="PROSITE" id="PS50011">
    <property type="entry name" value="PROTEIN_KINASE_DOM"/>
    <property type="match status" value="1"/>
</dbReference>
<dbReference type="PANTHER" id="PTHR48055">
    <property type="entry name" value="LEUCINE-RICH REPEAT RECEPTOR PROTEIN KINASE EMS1"/>
    <property type="match status" value="1"/>
</dbReference>
<keyword evidence="1" id="KW-0812">Transmembrane</keyword>
<reference evidence="4 5" key="1">
    <citation type="submission" date="2018-10" db="EMBL/GenBank/DDBJ databases">
        <title>A high-quality apple genome assembly.</title>
        <authorList>
            <person name="Hu J."/>
        </authorList>
    </citation>
    <scope>NUCLEOTIDE SEQUENCE [LARGE SCALE GENOMIC DNA]</scope>
    <source>
        <strain evidence="5">cv. HFTH1</strain>
        <tissue evidence="4">Young leaf</tissue>
    </source>
</reference>
<evidence type="ECO:0000313" key="4">
    <source>
        <dbReference type="EMBL" id="RXH79970.1"/>
    </source>
</evidence>
<dbReference type="STRING" id="3750.A0A498I9Y0"/>
<comment type="caution">
    <text evidence="4">The sequence shown here is derived from an EMBL/GenBank/DDBJ whole genome shotgun (WGS) entry which is preliminary data.</text>
</comment>
<dbReference type="InterPro" id="IPR006527">
    <property type="entry name" value="F-box-assoc_dom_typ1"/>
</dbReference>
<keyword evidence="1" id="KW-1133">Transmembrane helix</keyword>
<evidence type="ECO:0000256" key="1">
    <source>
        <dbReference type="SAM" id="Phobius"/>
    </source>
</evidence>
<dbReference type="SUPFAM" id="SSF56112">
    <property type="entry name" value="Protein kinase-like (PK-like)"/>
    <property type="match status" value="1"/>
</dbReference>
<proteinExistence type="predicted"/>
<dbReference type="GO" id="GO:0005524">
    <property type="term" value="F:ATP binding"/>
    <property type="evidence" value="ECO:0007669"/>
    <property type="project" value="InterPro"/>
</dbReference>
<keyword evidence="5" id="KW-1185">Reference proteome</keyword>
<keyword evidence="2" id="KW-0732">Signal</keyword>
<dbReference type="EMBL" id="RDQH01000339">
    <property type="protein sequence ID" value="RXH79970.1"/>
    <property type="molecule type" value="Genomic_DNA"/>
</dbReference>
<dbReference type="Gene3D" id="3.30.200.20">
    <property type="entry name" value="Phosphorylase Kinase, domain 1"/>
    <property type="match status" value="1"/>
</dbReference>
<dbReference type="Pfam" id="PF07734">
    <property type="entry name" value="FBA_1"/>
    <property type="match status" value="1"/>
</dbReference>
<feature type="domain" description="Protein kinase" evidence="3">
    <location>
        <begin position="100"/>
        <end position="379"/>
    </location>
</feature>
<dbReference type="InterPro" id="IPR011009">
    <property type="entry name" value="Kinase-like_dom_sf"/>
</dbReference>
<organism evidence="4 5">
    <name type="scientific">Malus domestica</name>
    <name type="common">Apple</name>
    <name type="synonym">Pyrus malus</name>
    <dbReference type="NCBI Taxonomy" id="3750"/>
    <lineage>
        <taxon>Eukaryota</taxon>
        <taxon>Viridiplantae</taxon>
        <taxon>Streptophyta</taxon>
        <taxon>Embryophyta</taxon>
        <taxon>Tracheophyta</taxon>
        <taxon>Spermatophyta</taxon>
        <taxon>Magnoliopsida</taxon>
        <taxon>eudicotyledons</taxon>
        <taxon>Gunneridae</taxon>
        <taxon>Pentapetalae</taxon>
        <taxon>rosids</taxon>
        <taxon>fabids</taxon>
        <taxon>Rosales</taxon>
        <taxon>Rosaceae</taxon>
        <taxon>Amygdaloideae</taxon>
        <taxon>Maleae</taxon>
        <taxon>Malus</taxon>
    </lineage>
</organism>
<sequence length="611" mass="68519">MNNPIARLLLLLLIFCCRQGAVQSQETEPPSPAKHPHSKNELQRIILSIVLGVLTGLICALLTALLVRCFVRYISRTPILKGPVIFSPKIDPKTLQLALASENRLLGSSPNGKYCRTVLDTGLIIAVKQLGPFSECGSPEAQSKAAKRRIQQELEVLAGLRHRHLMSLRAYVREHDRFSLVYDFVPNGSLEDAMNRVRETQLQLSWEVRLRIAVGVIKGLQYLHSYVPQIMHYNLKPTNVMLDSEFEPRLGDYGLAKLAPYLTGATSGYSAPECFQNGRYTDKSDIFSFGMILGVLLTGRDPTDPFFGEAASGGSLGRWLRHLQQAGEAREALDKSIIGEEGEEDDEMLMAVRIAVSNHKNQNDGFDQLLLINRGHAFYSLYFGDNPNPKPAVQCTVLRHTRFAVKVYSLPRGYWKTLSAAALPAYGKLSKSVFVNGTLHWVQLRGKKGQEHINIVSFDLNTELFGEIMMPEALRKIGSNTCVYLKYGESLALIDIEIEQTNDAGMCRLQGWVMKKYGVAESWTELNVSVKLQKYYMPNFEREGWIWMLLGFKSQDELVFVDSSKLGTIAVVDLKTDEANHIAIFGNNYQLKCLPFVESLVLLDHVKAVSY</sequence>
<dbReference type="InterPro" id="IPR000719">
    <property type="entry name" value="Prot_kinase_dom"/>
</dbReference>
<keyword evidence="1" id="KW-0472">Membrane</keyword>
<name>A0A498I9Y0_MALDO</name>
<dbReference type="Proteomes" id="UP000290289">
    <property type="component" value="Chromosome 13"/>
</dbReference>
<dbReference type="AlphaFoldDB" id="A0A498I9Y0"/>
<gene>
    <name evidence="4" type="ORF">DVH24_041117</name>
</gene>